<organism evidence="2 3">
    <name type="scientific">Massilia genomosp. 1</name>
    <dbReference type="NCBI Taxonomy" id="2609280"/>
    <lineage>
        <taxon>Bacteria</taxon>
        <taxon>Pseudomonadati</taxon>
        <taxon>Pseudomonadota</taxon>
        <taxon>Betaproteobacteria</taxon>
        <taxon>Burkholderiales</taxon>
        <taxon>Oxalobacteraceae</taxon>
        <taxon>Telluria group</taxon>
        <taxon>Massilia</taxon>
    </lineage>
</organism>
<feature type="signal peptide" evidence="1">
    <location>
        <begin position="1"/>
        <end position="22"/>
    </location>
</feature>
<accession>A0ABX0MGL4</accession>
<keyword evidence="1" id="KW-0732">Signal</keyword>
<dbReference type="RefSeq" id="WP_167236159.1">
    <property type="nucleotide sequence ID" value="NZ_WHJF01000011.1"/>
</dbReference>
<proteinExistence type="predicted"/>
<name>A0ABX0MGL4_9BURK</name>
<sequence>MKSIPAMLAGAALCAICPVAVAQTTPDPMCAVIDSFAEGIAVGEKRSMELEKQYGGVNTVMSKSCKPSAMDAKGRAICEWMMKNTSMEFIDHNISRVVACVTKGTELIRKDVRVKSMSGEFTVYGRQADIQVEYQFNSRYDKRHFVAIRITGVEPEEE</sequence>
<feature type="chain" id="PRO_5047425494" evidence="1">
    <location>
        <begin position="23"/>
        <end position="158"/>
    </location>
</feature>
<dbReference type="EMBL" id="WHJF01000011">
    <property type="protein sequence ID" value="NHZ61936.1"/>
    <property type="molecule type" value="Genomic_DNA"/>
</dbReference>
<evidence type="ECO:0000313" key="2">
    <source>
        <dbReference type="EMBL" id="NHZ61936.1"/>
    </source>
</evidence>
<protein>
    <submittedName>
        <fullName evidence="2">Uncharacterized protein</fullName>
    </submittedName>
</protein>
<evidence type="ECO:0000313" key="3">
    <source>
        <dbReference type="Proteomes" id="UP000610594"/>
    </source>
</evidence>
<keyword evidence="3" id="KW-1185">Reference proteome</keyword>
<comment type="caution">
    <text evidence="2">The sequence shown here is derived from an EMBL/GenBank/DDBJ whole genome shotgun (WGS) entry which is preliminary data.</text>
</comment>
<dbReference type="Proteomes" id="UP000610594">
    <property type="component" value="Unassembled WGS sequence"/>
</dbReference>
<evidence type="ECO:0000256" key="1">
    <source>
        <dbReference type="SAM" id="SignalP"/>
    </source>
</evidence>
<reference evidence="2 3" key="1">
    <citation type="submission" date="2019-10" db="EMBL/GenBank/DDBJ databases">
        <title>Taxonomy of Antarctic Massilia spp.: description of Massilia rubra sp. nov., Massilia aquatica sp. nov., Massilia mucilaginosa sp. nov., Massilia frigida sp. nov. isolated from streams, lakes and regoliths.</title>
        <authorList>
            <person name="Holochova P."/>
            <person name="Sedlacek I."/>
            <person name="Kralova S."/>
            <person name="Maslanova I."/>
            <person name="Busse H.-J."/>
            <person name="Stankova E."/>
            <person name="Vrbovska V."/>
            <person name="Kovarovic V."/>
            <person name="Bartak M."/>
            <person name="Svec P."/>
            <person name="Pantucek R."/>
        </authorList>
    </citation>
    <scope>NUCLEOTIDE SEQUENCE [LARGE SCALE GENOMIC DNA]</scope>
    <source>
        <strain evidence="2 3">CCM 8694</strain>
    </source>
</reference>
<gene>
    <name evidence="2" type="ORF">F1735_06405</name>
</gene>